<dbReference type="InterPro" id="IPR036116">
    <property type="entry name" value="FN3_sf"/>
</dbReference>
<gene>
    <name evidence="2" type="ORF">IAB91_02380</name>
</gene>
<proteinExistence type="predicted"/>
<dbReference type="Proteomes" id="UP000823757">
    <property type="component" value="Unassembled WGS sequence"/>
</dbReference>
<dbReference type="SUPFAM" id="SSF49265">
    <property type="entry name" value="Fibronectin type III"/>
    <property type="match status" value="1"/>
</dbReference>
<accession>A0A9D9NI20</accession>
<dbReference type="InterPro" id="IPR018711">
    <property type="entry name" value="NAGPA"/>
</dbReference>
<dbReference type="PROSITE" id="PS51257">
    <property type="entry name" value="PROKAR_LIPOPROTEIN"/>
    <property type="match status" value="1"/>
</dbReference>
<reference evidence="2" key="2">
    <citation type="journal article" date="2021" name="PeerJ">
        <title>Extensive microbial diversity within the chicken gut microbiome revealed by metagenomics and culture.</title>
        <authorList>
            <person name="Gilroy R."/>
            <person name="Ravi A."/>
            <person name="Getino M."/>
            <person name="Pursley I."/>
            <person name="Horton D.L."/>
            <person name="Alikhan N.F."/>
            <person name="Baker D."/>
            <person name="Gharbi K."/>
            <person name="Hall N."/>
            <person name="Watson M."/>
            <person name="Adriaenssens E.M."/>
            <person name="Foster-Nyarko E."/>
            <person name="Jarju S."/>
            <person name="Secka A."/>
            <person name="Antonio M."/>
            <person name="Oren A."/>
            <person name="Chaudhuri R.R."/>
            <person name="La Ragione R."/>
            <person name="Hildebrand F."/>
            <person name="Pallen M.J."/>
        </authorList>
    </citation>
    <scope>NUCLEOTIDE SEQUENCE</scope>
    <source>
        <strain evidence="2">B1-13419</strain>
    </source>
</reference>
<dbReference type="GO" id="GO:0016798">
    <property type="term" value="F:hydrolase activity, acting on glycosyl bonds"/>
    <property type="evidence" value="ECO:0007669"/>
    <property type="project" value="UniProtKB-KW"/>
</dbReference>
<protein>
    <submittedName>
        <fullName evidence="2">Phosphodiester glycosidase family protein</fullName>
    </submittedName>
</protein>
<comment type="caution">
    <text evidence="2">The sequence shown here is derived from an EMBL/GenBank/DDBJ whole genome shotgun (WGS) entry which is preliminary data.</text>
</comment>
<dbReference type="PANTHER" id="PTHR40446">
    <property type="entry name" value="N-ACETYLGLUCOSAMINE-1-PHOSPHODIESTER ALPHA-N-ACETYLGLUCOSAMINIDASE"/>
    <property type="match status" value="1"/>
</dbReference>
<dbReference type="Gene3D" id="2.60.40.10">
    <property type="entry name" value="Immunoglobulins"/>
    <property type="match status" value="1"/>
</dbReference>
<evidence type="ECO:0000259" key="1">
    <source>
        <dbReference type="Pfam" id="PF09992"/>
    </source>
</evidence>
<dbReference type="EMBL" id="JADIMD010000032">
    <property type="protein sequence ID" value="MBO8474125.1"/>
    <property type="molecule type" value="Genomic_DNA"/>
</dbReference>
<dbReference type="PANTHER" id="PTHR40446:SF2">
    <property type="entry name" value="N-ACETYLGLUCOSAMINE-1-PHOSPHODIESTER ALPHA-N-ACETYLGLUCOSAMINIDASE"/>
    <property type="match status" value="1"/>
</dbReference>
<feature type="domain" description="Phosphodiester glycosidase" evidence="1">
    <location>
        <begin position="300"/>
        <end position="525"/>
    </location>
</feature>
<dbReference type="AlphaFoldDB" id="A0A9D9NI20"/>
<evidence type="ECO:0000313" key="2">
    <source>
        <dbReference type="EMBL" id="MBO8474125.1"/>
    </source>
</evidence>
<reference evidence="2" key="1">
    <citation type="submission" date="2020-10" db="EMBL/GenBank/DDBJ databases">
        <authorList>
            <person name="Gilroy R."/>
        </authorList>
    </citation>
    <scope>NUCLEOTIDE SEQUENCE</scope>
    <source>
        <strain evidence="2">B1-13419</strain>
    </source>
</reference>
<dbReference type="InterPro" id="IPR013783">
    <property type="entry name" value="Ig-like_fold"/>
</dbReference>
<evidence type="ECO:0000313" key="3">
    <source>
        <dbReference type="Proteomes" id="UP000823757"/>
    </source>
</evidence>
<sequence>MKMNIFLIASVFAALSCSPTEPVTQQPQEPADPEPQPSERVLLAPGSLACSMTDAGLLLTWEDNSNREEGYIVVRQVGDGEPENIFIDANSTSYTDTGVDKGHYVYTVMSYYGMDRSDPASCEYENYSAPSVSVGNPETSWYMVSVPVILDDDGGLECSVGICWSEDGEPTLEDNVYEFRGEVSESAGCYGNVTGMAEGETYTVRAWAKNAEGTVYSSSVSVQPGSHPEPFYPEWQEIDTYDLPSSVRLYSTSTDITGRHVNAWYAVADMSAGDVELRTMKASSLKTPSQFVEEDMAGENVCVIVNGGYFDSTPQSFSYVLDRGVQQAANIKTLTRTFSYYVTRGAFGVSRDGKPSIRWIYNSGDTPWTYGRPLPVVDGENTLTPTAFYPEQSSDWDVYSAIGGAPVILRDGKICFDYLTTASGKYKTNHELLQNDIFGPSVRPPRTAIGYTAEGNIVLMVVDGRNAGGSQGVTLDELARLMAGVGCTDALNLDGGGSTAMCVTPSAVLLNSPSDGSQRKVMSFVSFVSK</sequence>
<name>A0A9D9NI20_9BACT</name>
<keyword evidence="2" id="KW-0378">Hydrolase</keyword>
<dbReference type="Pfam" id="PF09992">
    <property type="entry name" value="NAGPA"/>
    <property type="match status" value="1"/>
</dbReference>
<organism evidence="2 3">
    <name type="scientific">Candidatus Cryptobacteroides faecigallinarum</name>
    <dbReference type="NCBI Taxonomy" id="2840763"/>
    <lineage>
        <taxon>Bacteria</taxon>
        <taxon>Pseudomonadati</taxon>
        <taxon>Bacteroidota</taxon>
        <taxon>Bacteroidia</taxon>
        <taxon>Bacteroidales</taxon>
        <taxon>Candidatus Cryptobacteroides</taxon>
    </lineage>
</organism>
<keyword evidence="2" id="KW-0326">Glycosidase</keyword>